<dbReference type="EMBL" id="SLWQ01000004">
    <property type="protein sequence ID" value="TCO40856.1"/>
    <property type="molecule type" value="Genomic_DNA"/>
</dbReference>
<comment type="catalytic activity">
    <reaction evidence="1">
        <text>2-dehydro-3-deoxy-6-phospho-D-gluconate = D-glyceraldehyde 3-phosphate + pyruvate</text>
        <dbReference type="Rhea" id="RHEA:17089"/>
        <dbReference type="ChEBI" id="CHEBI:15361"/>
        <dbReference type="ChEBI" id="CHEBI:57569"/>
        <dbReference type="ChEBI" id="CHEBI:59776"/>
        <dbReference type="EC" id="4.1.2.14"/>
    </reaction>
</comment>
<dbReference type="AlphaFoldDB" id="A0A4R2I9Z2"/>
<comment type="pathway">
    <text evidence="2">Carbohydrate acid metabolism; 2-dehydro-3-deoxy-D-gluconate degradation; D-glyceraldehyde 3-phosphate and pyruvate from 2-dehydro-3-deoxy-D-gluconate: step 2/2.</text>
</comment>
<evidence type="ECO:0000256" key="5">
    <source>
        <dbReference type="ARBA" id="ARBA00013063"/>
    </source>
</evidence>
<evidence type="ECO:0000256" key="1">
    <source>
        <dbReference type="ARBA" id="ARBA00000654"/>
    </source>
</evidence>
<comment type="caution">
    <text evidence="8">The sequence shown here is derived from an EMBL/GenBank/DDBJ whole genome shotgun (WGS) entry which is preliminary data.</text>
</comment>
<comment type="similarity">
    <text evidence="3">Belongs to the KHG/KDPG aldolase family.</text>
</comment>
<dbReference type="Pfam" id="PF01081">
    <property type="entry name" value="Aldolase"/>
    <property type="match status" value="1"/>
</dbReference>
<dbReference type="RefSeq" id="WP_131997296.1">
    <property type="nucleotide sequence ID" value="NZ_SLWQ01000004.1"/>
</dbReference>
<dbReference type="InterPro" id="IPR000887">
    <property type="entry name" value="Aldlse_KDPG_KHG"/>
</dbReference>
<comment type="subunit">
    <text evidence="4">Homotrimer.</text>
</comment>
<gene>
    <name evidence="8" type="ORF">EV148_104219</name>
</gene>
<sequence length="223" mass="22488">MTTDDARLGDTQYAAIGLLRATRILPVVTVASAEQGVAVARALLAGGITAIEITLRTPAAIEAIAAVKRDVDGIAVGAGTVLTPGQIDAVRAAGAQFLVTPGTPPALADALAMCGLPAVPGAATPTELLALHARGFRVCKLFPASAVGGLPLVRALQAPLADVLLCPTGGIGEADAPHYLAERNVACVGGSWMVRADWIAQGRYDLVSEASARSLAAIGRARG</sequence>
<dbReference type="PROSITE" id="PS00159">
    <property type="entry name" value="ALDOLASE_KDPG_KHG_1"/>
    <property type="match status" value="1"/>
</dbReference>
<protein>
    <recommendedName>
        <fullName evidence="5">2-dehydro-3-deoxy-phosphogluconate aldolase</fullName>
        <ecNumber evidence="5">4.1.2.14</ecNumber>
    </recommendedName>
</protein>
<dbReference type="NCBIfam" id="TIGR01182">
    <property type="entry name" value="eda"/>
    <property type="match status" value="1"/>
</dbReference>
<keyword evidence="6" id="KW-0456">Lyase</keyword>
<name>A0A4R2I9Z2_9GAMM</name>
<evidence type="ECO:0000256" key="4">
    <source>
        <dbReference type="ARBA" id="ARBA00011233"/>
    </source>
</evidence>
<evidence type="ECO:0000313" key="9">
    <source>
        <dbReference type="Proteomes" id="UP000294862"/>
    </source>
</evidence>
<dbReference type="Proteomes" id="UP000294862">
    <property type="component" value="Unassembled WGS sequence"/>
</dbReference>
<reference evidence="8 9" key="1">
    <citation type="journal article" date="2015" name="Stand. Genomic Sci.">
        <title>Genomic Encyclopedia of Bacterial and Archaeal Type Strains, Phase III: the genomes of soil and plant-associated and newly described type strains.</title>
        <authorList>
            <person name="Whitman W.B."/>
            <person name="Woyke T."/>
            <person name="Klenk H.P."/>
            <person name="Zhou Y."/>
            <person name="Lilburn T.G."/>
            <person name="Beck B.J."/>
            <person name="De Vos P."/>
            <person name="Vandamme P."/>
            <person name="Eisen J.A."/>
            <person name="Garrity G."/>
            <person name="Hugenholtz P."/>
            <person name="Kyrpides N.C."/>
        </authorList>
    </citation>
    <scope>NUCLEOTIDE SEQUENCE [LARGE SCALE GENOMIC DNA]</scope>
    <source>
        <strain evidence="8 9">A3</strain>
    </source>
</reference>
<dbReference type="CDD" id="cd00452">
    <property type="entry name" value="KDPG_aldolase"/>
    <property type="match status" value="1"/>
</dbReference>
<keyword evidence="7" id="KW-0119">Carbohydrate metabolism</keyword>
<dbReference type="EC" id="4.1.2.14" evidence="5"/>
<dbReference type="Gene3D" id="3.20.20.70">
    <property type="entry name" value="Aldolase class I"/>
    <property type="match status" value="1"/>
</dbReference>
<dbReference type="OrthoDB" id="9805177at2"/>
<dbReference type="SUPFAM" id="SSF51569">
    <property type="entry name" value="Aldolase"/>
    <property type="match status" value="1"/>
</dbReference>
<dbReference type="PANTHER" id="PTHR30246">
    <property type="entry name" value="2-KETO-3-DEOXY-6-PHOSPHOGLUCONATE ALDOLASE"/>
    <property type="match status" value="1"/>
</dbReference>
<evidence type="ECO:0000313" key="8">
    <source>
        <dbReference type="EMBL" id="TCO40856.1"/>
    </source>
</evidence>
<evidence type="ECO:0000256" key="6">
    <source>
        <dbReference type="ARBA" id="ARBA00023239"/>
    </source>
</evidence>
<evidence type="ECO:0000256" key="2">
    <source>
        <dbReference type="ARBA" id="ARBA00004736"/>
    </source>
</evidence>
<accession>A0A4R2I9Z2</accession>
<keyword evidence="9" id="KW-1185">Reference proteome</keyword>
<evidence type="ECO:0000256" key="7">
    <source>
        <dbReference type="ARBA" id="ARBA00023277"/>
    </source>
</evidence>
<dbReference type="PANTHER" id="PTHR30246:SF1">
    <property type="entry name" value="2-DEHYDRO-3-DEOXY-6-PHOSPHOGALACTONATE ALDOLASE-RELATED"/>
    <property type="match status" value="1"/>
</dbReference>
<dbReference type="GO" id="GO:0008675">
    <property type="term" value="F:2-dehydro-3-deoxy-phosphogluconate aldolase activity"/>
    <property type="evidence" value="ECO:0007669"/>
    <property type="project" value="UniProtKB-EC"/>
</dbReference>
<proteinExistence type="inferred from homology"/>
<organism evidence="8 9">
    <name type="scientific">Dokdonella fugitiva</name>
    <dbReference type="NCBI Taxonomy" id="328517"/>
    <lineage>
        <taxon>Bacteria</taxon>
        <taxon>Pseudomonadati</taxon>
        <taxon>Pseudomonadota</taxon>
        <taxon>Gammaproteobacteria</taxon>
        <taxon>Lysobacterales</taxon>
        <taxon>Rhodanobacteraceae</taxon>
        <taxon>Dokdonella</taxon>
    </lineage>
</organism>
<dbReference type="InterPro" id="IPR013785">
    <property type="entry name" value="Aldolase_TIM"/>
</dbReference>
<dbReference type="InterPro" id="IPR031337">
    <property type="entry name" value="KDPG/KHG_AS_1"/>
</dbReference>
<evidence type="ECO:0000256" key="3">
    <source>
        <dbReference type="ARBA" id="ARBA00006906"/>
    </source>
</evidence>